<protein>
    <submittedName>
        <fullName evidence="2">Uncharacterized protein</fullName>
    </submittedName>
</protein>
<dbReference type="EMBL" id="FNQJ01000060">
    <property type="protein sequence ID" value="SEA96166.1"/>
    <property type="molecule type" value="Genomic_DNA"/>
</dbReference>
<accession>A0A1H4FFV5</accession>
<sequence length="34" mass="3760">MALERLTKRQEPSDADDTASQGEQRDVNVDAALE</sequence>
<reference evidence="3" key="1">
    <citation type="submission" date="2016-10" db="EMBL/GenBank/DDBJ databases">
        <authorList>
            <person name="Varghese N."/>
            <person name="Submissions S."/>
        </authorList>
    </citation>
    <scope>NUCLEOTIDE SEQUENCE [LARGE SCALE GENOMIC DNA]</scope>
    <source>
        <strain evidence="3">DSM 25157</strain>
    </source>
</reference>
<name>A0A1H4FFV5_9BURK</name>
<feature type="compositionally biased region" description="Basic and acidic residues" evidence="1">
    <location>
        <begin position="1"/>
        <end position="12"/>
    </location>
</feature>
<dbReference type="AlphaFoldDB" id="A0A1H4FFV5"/>
<evidence type="ECO:0000256" key="1">
    <source>
        <dbReference type="SAM" id="MobiDB-lite"/>
    </source>
</evidence>
<organism evidence="2 3">
    <name type="scientific">Acidovorax soli</name>
    <dbReference type="NCBI Taxonomy" id="592050"/>
    <lineage>
        <taxon>Bacteria</taxon>
        <taxon>Pseudomonadati</taxon>
        <taxon>Pseudomonadota</taxon>
        <taxon>Betaproteobacteria</taxon>
        <taxon>Burkholderiales</taxon>
        <taxon>Comamonadaceae</taxon>
        <taxon>Acidovorax</taxon>
    </lineage>
</organism>
<dbReference type="Proteomes" id="UP000199002">
    <property type="component" value="Unassembled WGS sequence"/>
</dbReference>
<keyword evidence="3" id="KW-1185">Reference proteome</keyword>
<proteinExistence type="predicted"/>
<evidence type="ECO:0000313" key="2">
    <source>
        <dbReference type="EMBL" id="SEA96166.1"/>
    </source>
</evidence>
<evidence type="ECO:0000313" key="3">
    <source>
        <dbReference type="Proteomes" id="UP000199002"/>
    </source>
</evidence>
<feature type="region of interest" description="Disordered" evidence="1">
    <location>
        <begin position="1"/>
        <end position="34"/>
    </location>
</feature>
<gene>
    <name evidence="2" type="ORF">SAMN05421875_1601</name>
</gene>
<feature type="non-terminal residue" evidence="2">
    <location>
        <position position="34"/>
    </location>
</feature>